<dbReference type="AlphaFoldDB" id="A0AAD3XNY3"/>
<feature type="domain" description="C2H2-type" evidence="11">
    <location>
        <begin position="92"/>
        <end position="114"/>
    </location>
</feature>
<evidence type="ECO:0000256" key="2">
    <source>
        <dbReference type="ARBA" id="ARBA00022723"/>
    </source>
</evidence>
<keyword evidence="7" id="KW-0804">Transcription</keyword>
<keyword evidence="5" id="KW-0862">Zinc</keyword>
<dbReference type="GO" id="GO:0008270">
    <property type="term" value="F:zinc ion binding"/>
    <property type="evidence" value="ECO:0007669"/>
    <property type="project" value="UniProtKB-KW"/>
</dbReference>
<keyword evidence="3" id="KW-0677">Repeat</keyword>
<evidence type="ECO:0000256" key="7">
    <source>
        <dbReference type="ARBA" id="ARBA00023163"/>
    </source>
</evidence>
<evidence type="ECO:0000256" key="9">
    <source>
        <dbReference type="PROSITE-ProRule" id="PRU00042"/>
    </source>
</evidence>
<comment type="subcellular location">
    <subcellularLocation>
        <location evidence="1">Nucleus</location>
    </subcellularLocation>
</comment>
<dbReference type="Gene3D" id="3.30.160.60">
    <property type="entry name" value="Classic Zinc Finger"/>
    <property type="match status" value="1"/>
</dbReference>
<protein>
    <recommendedName>
        <fullName evidence="11">C2H2-type domain-containing protein</fullName>
    </recommendedName>
</protein>
<evidence type="ECO:0000259" key="11">
    <source>
        <dbReference type="PROSITE" id="PS50157"/>
    </source>
</evidence>
<evidence type="ECO:0000313" key="12">
    <source>
        <dbReference type="EMBL" id="GMH11548.1"/>
    </source>
</evidence>
<dbReference type="Proteomes" id="UP001279734">
    <property type="component" value="Unassembled WGS sequence"/>
</dbReference>
<feature type="region of interest" description="Disordered" evidence="10">
    <location>
        <begin position="112"/>
        <end position="138"/>
    </location>
</feature>
<keyword evidence="13" id="KW-1185">Reference proteome</keyword>
<evidence type="ECO:0000256" key="6">
    <source>
        <dbReference type="ARBA" id="ARBA00023015"/>
    </source>
</evidence>
<keyword evidence="2" id="KW-0479">Metal-binding</keyword>
<name>A0AAD3XNY3_NEPGR</name>
<feature type="compositionally biased region" description="Basic and acidic residues" evidence="10">
    <location>
        <begin position="119"/>
        <end position="129"/>
    </location>
</feature>
<evidence type="ECO:0000256" key="10">
    <source>
        <dbReference type="SAM" id="MobiDB-lite"/>
    </source>
</evidence>
<gene>
    <name evidence="12" type="ORF">Nepgr_013389</name>
</gene>
<keyword evidence="4 9" id="KW-0863">Zinc-finger</keyword>
<dbReference type="InterPro" id="IPR036236">
    <property type="entry name" value="Znf_C2H2_sf"/>
</dbReference>
<proteinExistence type="predicted"/>
<dbReference type="Pfam" id="PF13912">
    <property type="entry name" value="zf-C2H2_6"/>
    <property type="match status" value="2"/>
</dbReference>
<organism evidence="12 13">
    <name type="scientific">Nepenthes gracilis</name>
    <name type="common">Slender pitcher plant</name>
    <dbReference type="NCBI Taxonomy" id="150966"/>
    <lineage>
        <taxon>Eukaryota</taxon>
        <taxon>Viridiplantae</taxon>
        <taxon>Streptophyta</taxon>
        <taxon>Embryophyta</taxon>
        <taxon>Tracheophyta</taxon>
        <taxon>Spermatophyta</taxon>
        <taxon>Magnoliopsida</taxon>
        <taxon>eudicotyledons</taxon>
        <taxon>Gunneridae</taxon>
        <taxon>Pentapetalae</taxon>
        <taxon>Caryophyllales</taxon>
        <taxon>Nepenthaceae</taxon>
        <taxon>Nepenthes</taxon>
    </lineage>
</organism>
<dbReference type="SUPFAM" id="SSF57667">
    <property type="entry name" value="beta-beta-alpha zinc fingers"/>
    <property type="match status" value="1"/>
</dbReference>
<keyword evidence="8" id="KW-0539">Nucleus</keyword>
<dbReference type="EMBL" id="BSYO01000011">
    <property type="protein sequence ID" value="GMH11548.1"/>
    <property type="molecule type" value="Genomic_DNA"/>
</dbReference>
<evidence type="ECO:0000256" key="5">
    <source>
        <dbReference type="ARBA" id="ARBA00022833"/>
    </source>
</evidence>
<evidence type="ECO:0000256" key="4">
    <source>
        <dbReference type="ARBA" id="ARBA00022771"/>
    </source>
</evidence>
<evidence type="ECO:0000256" key="1">
    <source>
        <dbReference type="ARBA" id="ARBA00004123"/>
    </source>
</evidence>
<keyword evidence="6" id="KW-0805">Transcription regulation</keyword>
<reference evidence="12" key="1">
    <citation type="submission" date="2023-05" db="EMBL/GenBank/DDBJ databases">
        <title>Nepenthes gracilis genome sequencing.</title>
        <authorList>
            <person name="Fukushima K."/>
        </authorList>
    </citation>
    <scope>NUCLEOTIDE SEQUENCE</scope>
    <source>
        <strain evidence="12">SING2019-196</strain>
    </source>
</reference>
<comment type="caution">
    <text evidence="12">The sequence shown here is derived from an EMBL/GenBank/DDBJ whole genome shotgun (WGS) entry which is preliminary data.</text>
</comment>
<dbReference type="PANTHER" id="PTHR26374">
    <property type="entry name" value="ZINC FINGER PROTEIN ZAT5"/>
    <property type="match status" value="1"/>
</dbReference>
<dbReference type="PROSITE" id="PS50157">
    <property type="entry name" value="ZINC_FINGER_C2H2_2"/>
    <property type="match status" value="1"/>
</dbReference>
<dbReference type="PROSITE" id="PS00028">
    <property type="entry name" value="ZINC_FINGER_C2H2_1"/>
    <property type="match status" value="1"/>
</dbReference>
<dbReference type="InterPro" id="IPR013087">
    <property type="entry name" value="Znf_C2H2_type"/>
</dbReference>
<accession>A0AAD3XNY3</accession>
<evidence type="ECO:0000256" key="8">
    <source>
        <dbReference type="ARBA" id="ARBA00023242"/>
    </source>
</evidence>
<dbReference type="PANTHER" id="PTHR26374:SF456">
    <property type="entry name" value="ZINC FINGER PROTEIN ZAT5-LIKE"/>
    <property type="match status" value="1"/>
</dbReference>
<evidence type="ECO:0000256" key="3">
    <source>
        <dbReference type="ARBA" id="ARBA00022737"/>
    </source>
</evidence>
<evidence type="ECO:0000313" key="13">
    <source>
        <dbReference type="Proteomes" id="UP001279734"/>
    </source>
</evidence>
<sequence>MKRSREQERELESITMASYLILIARVTKSQPSTYLRSDHNVFESKTCNRQFQSFQALGGHSPSHKKPRVPVLVTADDKTAENHDSSVKARAHECSVCGLEFATGQALGGHMRRHRAHLHGSDQHRRQDHQPSPLSLSCHCTRTVGEESGK</sequence>
<dbReference type="GO" id="GO:0005634">
    <property type="term" value="C:nucleus"/>
    <property type="evidence" value="ECO:0007669"/>
    <property type="project" value="UniProtKB-SubCell"/>
</dbReference>